<dbReference type="Gene3D" id="1.10.10.10">
    <property type="entry name" value="Winged helix-like DNA-binding domain superfamily/Winged helix DNA-binding domain"/>
    <property type="match status" value="1"/>
</dbReference>
<dbReference type="SUPFAM" id="SSF46785">
    <property type="entry name" value="Winged helix' DNA-binding domain"/>
    <property type="match status" value="1"/>
</dbReference>
<dbReference type="GO" id="GO:0006950">
    <property type="term" value="P:response to stress"/>
    <property type="evidence" value="ECO:0007669"/>
    <property type="project" value="TreeGrafter"/>
</dbReference>
<dbReference type="GO" id="GO:0003677">
    <property type="term" value="F:DNA binding"/>
    <property type="evidence" value="ECO:0007669"/>
    <property type="project" value="UniProtKB-KW"/>
</dbReference>
<comment type="caution">
    <text evidence="2">The sequence shown here is derived from an EMBL/GenBank/DDBJ whole genome shotgun (WGS) entry which is preliminary data.</text>
</comment>
<dbReference type="PROSITE" id="PS50995">
    <property type="entry name" value="HTH_MARR_2"/>
    <property type="match status" value="1"/>
</dbReference>
<organism evidence="2 3">
    <name type="scientific">Allonocardiopsis opalescens</name>
    <dbReference type="NCBI Taxonomy" id="1144618"/>
    <lineage>
        <taxon>Bacteria</taxon>
        <taxon>Bacillati</taxon>
        <taxon>Actinomycetota</taxon>
        <taxon>Actinomycetes</taxon>
        <taxon>Streptosporangiales</taxon>
        <taxon>Allonocardiopsis</taxon>
    </lineage>
</organism>
<dbReference type="Pfam" id="PF13463">
    <property type="entry name" value="HTH_27"/>
    <property type="match status" value="1"/>
</dbReference>
<name>A0A2T0PM74_9ACTN</name>
<dbReference type="InterPro" id="IPR036390">
    <property type="entry name" value="WH_DNA-bd_sf"/>
</dbReference>
<dbReference type="AlphaFoldDB" id="A0A2T0PM74"/>
<keyword evidence="3" id="KW-1185">Reference proteome</keyword>
<dbReference type="InterPro" id="IPR036388">
    <property type="entry name" value="WH-like_DNA-bd_sf"/>
</dbReference>
<protein>
    <submittedName>
        <fullName evidence="2">DNA-binding MarR family transcriptional regulator</fullName>
    </submittedName>
</protein>
<dbReference type="InterPro" id="IPR039422">
    <property type="entry name" value="MarR/SlyA-like"/>
</dbReference>
<dbReference type="GO" id="GO:0003700">
    <property type="term" value="F:DNA-binding transcription factor activity"/>
    <property type="evidence" value="ECO:0007669"/>
    <property type="project" value="InterPro"/>
</dbReference>
<evidence type="ECO:0000313" key="2">
    <source>
        <dbReference type="EMBL" id="PRX90012.1"/>
    </source>
</evidence>
<evidence type="ECO:0000259" key="1">
    <source>
        <dbReference type="PROSITE" id="PS50995"/>
    </source>
</evidence>
<gene>
    <name evidence="2" type="ORF">CLV72_1192</name>
</gene>
<accession>A0A2T0PM74</accession>
<proteinExistence type="predicted"/>
<evidence type="ECO:0000313" key="3">
    <source>
        <dbReference type="Proteomes" id="UP000237846"/>
    </source>
</evidence>
<dbReference type="PANTHER" id="PTHR33164:SF99">
    <property type="entry name" value="MARR FAMILY REGULATORY PROTEIN"/>
    <property type="match status" value="1"/>
</dbReference>
<keyword evidence="2" id="KW-0238">DNA-binding</keyword>
<dbReference type="EMBL" id="PVZC01000019">
    <property type="protein sequence ID" value="PRX90012.1"/>
    <property type="molecule type" value="Genomic_DNA"/>
</dbReference>
<dbReference type="Proteomes" id="UP000237846">
    <property type="component" value="Unassembled WGS sequence"/>
</dbReference>
<sequence>MAVVASQSLVMQSESLLSEALAANRLTYATAQALWAIDPDEPAPSMKTVAGRLFCNSPNLSFVMNQLTERGLVERSVDPNDRRSRVVTLTPEGRRVRAEVIDAALKVTPLARLTPRELEQFSRLLATALDAPADAT</sequence>
<reference evidence="2 3" key="1">
    <citation type="submission" date="2018-03" db="EMBL/GenBank/DDBJ databases">
        <title>Genomic Encyclopedia of Archaeal and Bacterial Type Strains, Phase II (KMG-II): from individual species to whole genera.</title>
        <authorList>
            <person name="Goeker M."/>
        </authorList>
    </citation>
    <scope>NUCLEOTIDE SEQUENCE [LARGE SCALE GENOMIC DNA]</scope>
    <source>
        <strain evidence="2 3">DSM 45601</strain>
    </source>
</reference>
<dbReference type="InterPro" id="IPR000835">
    <property type="entry name" value="HTH_MarR-typ"/>
</dbReference>
<feature type="domain" description="HTH marR-type" evidence="1">
    <location>
        <begin position="1"/>
        <end position="130"/>
    </location>
</feature>
<dbReference type="PANTHER" id="PTHR33164">
    <property type="entry name" value="TRANSCRIPTIONAL REGULATOR, MARR FAMILY"/>
    <property type="match status" value="1"/>
</dbReference>
<dbReference type="SMART" id="SM00347">
    <property type="entry name" value="HTH_MARR"/>
    <property type="match status" value="1"/>
</dbReference>